<accession>A0A914XCC8</accession>
<evidence type="ECO:0000313" key="1">
    <source>
        <dbReference type="Proteomes" id="UP000887566"/>
    </source>
</evidence>
<dbReference type="AlphaFoldDB" id="A0A914XCC8"/>
<proteinExistence type="predicted"/>
<name>A0A914XCC8_9BILA</name>
<keyword evidence="1" id="KW-1185">Reference proteome</keyword>
<protein>
    <submittedName>
        <fullName evidence="2">C2H2-type domain-containing protein</fullName>
    </submittedName>
</protein>
<reference evidence="2" key="1">
    <citation type="submission" date="2022-11" db="UniProtKB">
        <authorList>
            <consortium name="WormBaseParasite"/>
        </authorList>
    </citation>
    <scope>IDENTIFICATION</scope>
</reference>
<organism evidence="1 2">
    <name type="scientific">Plectus sambesii</name>
    <dbReference type="NCBI Taxonomy" id="2011161"/>
    <lineage>
        <taxon>Eukaryota</taxon>
        <taxon>Metazoa</taxon>
        <taxon>Ecdysozoa</taxon>
        <taxon>Nematoda</taxon>
        <taxon>Chromadorea</taxon>
        <taxon>Plectida</taxon>
        <taxon>Plectina</taxon>
        <taxon>Plectoidea</taxon>
        <taxon>Plectidae</taxon>
        <taxon>Plectus</taxon>
    </lineage>
</organism>
<evidence type="ECO:0000313" key="2">
    <source>
        <dbReference type="WBParaSite" id="PSAMB.scaffold73size86561.g1521.t1"/>
    </source>
</evidence>
<dbReference type="Proteomes" id="UP000887566">
    <property type="component" value="Unplaced"/>
</dbReference>
<dbReference type="WBParaSite" id="PSAMB.scaffold73size86561.g1521.t1">
    <property type="protein sequence ID" value="PSAMB.scaffold73size86561.g1521.t1"/>
    <property type="gene ID" value="PSAMB.scaffold73size86561.g1521"/>
</dbReference>
<sequence length="149" mass="16384">MPKPRFIECGFCGRMFTVHSVEVHETRCTDNPQAVDTSKKASAVVANDNMPQPTIEPSVSQKKPVWMVWGRKGSKDRTEGKNASVTVTMNTSPTVVMNHGSGAGRRYTMVDTVVSAFPWSTPDVVNNDSLYQCAMPASSSSRVAKRRIF</sequence>